<dbReference type="InterPro" id="IPR030378">
    <property type="entry name" value="G_CP_dom"/>
</dbReference>
<dbReference type="Pfam" id="PF01926">
    <property type="entry name" value="MMR_HSR1"/>
    <property type="match status" value="1"/>
</dbReference>
<evidence type="ECO:0000313" key="8">
    <source>
        <dbReference type="Ensembl" id="ENSMMNP00015015211.1"/>
    </source>
</evidence>
<evidence type="ECO:0000313" key="9">
    <source>
        <dbReference type="Proteomes" id="UP000694561"/>
    </source>
</evidence>
<dbReference type="RefSeq" id="XP_029099410.1">
    <property type="nucleotide sequence ID" value="XM_029243577.1"/>
</dbReference>
<evidence type="ECO:0000259" key="7">
    <source>
        <dbReference type="PROSITE" id="PS51721"/>
    </source>
</evidence>
<dbReference type="GeneTree" id="ENSGT00940000158047"/>
<accession>A0A8C6BE61</accession>
<dbReference type="GO" id="GO:0005525">
    <property type="term" value="F:GTP binding"/>
    <property type="evidence" value="ECO:0007669"/>
    <property type="project" value="UniProtKB-KW"/>
</dbReference>
<name>A0A8C6BE61_MONMO</name>
<dbReference type="AlphaFoldDB" id="A0A8C6BE61"/>
<evidence type="ECO:0000256" key="5">
    <source>
        <dbReference type="ARBA" id="ARBA00039902"/>
    </source>
</evidence>
<dbReference type="CDD" id="cd01857">
    <property type="entry name" value="HSR1_MMR1"/>
    <property type="match status" value="1"/>
</dbReference>
<comment type="function">
    <text evidence="4">Possible regulatory or functional link with the histocompatibility cluster.</text>
</comment>
<dbReference type="GO" id="GO:0006974">
    <property type="term" value="P:DNA damage response"/>
    <property type="evidence" value="ECO:0007669"/>
    <property type="project" value="Ensembl"/>
</dbReference>
<dbReference type="PANTHER" id="PTHR45709:SF3">
    <property type="entry name" value="GUANINE NUCLEOTIDE-BINDING PROTEIN-LIKE 1"/>
    <property type="match status" value="1"/>
</dbReference>
<dbReference type="InterPro" id="IPR043358">
    <property type="entry name" value="GNL1-like"/>
</dbReference>
<feature type="compositionally biased region" description="Acidic residues" evidence="6">
    <location>
        <begin position="550"/>
        <end position="583"/>
    </location>
</feature>
<dbReference type="SUPFAM" id="SSF52540">
    <property type="entry name" value="P-loop containing nucleoside triphosphate hydrolases"/>
    <property type="match status" value="1"/>
</dbReference>
<evidence type="ECO:0000256" key="4">
    <source>
        <dbReference type="ARBA" id="ARBA00037770"/>
    </source>
</evidence>
<evidence type="ECO:0000256" key="3">
    <source>
        <dbReference type="ARBA" id="ARBA00023134"/>
    </source>
</evidence>
<feature type="region of interest" description="Disordered" evidence="6">
    <location>
        <begin position="1"/>
        <end position="82"/>
    </location>
</feature>
<dbReference type="PANTHER" id="PTHR45709">
    <property type="entry name" value="LARGE SUBUNIT GTPASE 1 HOMOLOG-RELATED"/>
    <property type="match status" value="1"/>
</dbReference>
<feature type="compositionally biased region" description="Polar residues" evidence="6">
    <location>
        <begin position="53"/>
        <end position="68"/>
    </location>
</feature>
<dbReference type="GeneID" id="114907737"/>
<dbReference type="Gene3D" id="3.40.50.300">
    <property type="entry name" value="P-loop containing nucleotide triphosphate hydrolases"/>
    <property type="match status" value="1"/>
</dbReference>
<organism evidence="8 9">
    <name type="scientific">Monodon monoceros</name>
    <name type="common">Narwhal</name>
    <name type="synonym">Ceratodon monodon</name>
    <dbReference type="NCBI Taxonomy" id="40151"/>
    <lineage>
        <taxon>Eukaryota</taxon>
        <taxon>Metazoa</taxon>
        <taxon>Chordata</taxon>
        <taxon>Craniata</taxon>
        <taxon>Vertebrata</taxon>
        <taxon>Euteleostomi</taxon>
        <taxon>Mammalia</taxon>
        <taxon>Eutheria</taxon>
        <taxon>Laurasiatheria</taxon>
        <taxon>Artiodactyla</taxon>
        <taxon>Whippomorpha</taxon>
        <taxon>Cetacea</taxon>
        <taxon>Odontoceti</taxon>
        <taxon>Monodontidae</taxon>
        <taxon>Monodon</taxon>
    </lineage>
</organism>
<dbReference type="InterPro" id="IPR006073">
    <property type="entry name" value="GTP-bd"/>
</dbReference>
<evidence type="ECO:0000256" key="2">
    <source>
        <dbReference type="ARBA" id="ARBA00022741"/>
    </source>
</evidence>
<sequence>MPRKKPFSVKQKKKQLQDKRERKRGLQDGLRSSSNSRSGSRERREEQTDTSDGESVTQQIRRLNQQPAQGLGPRGYDPNRYRLHFERDSREEVERRKRAAREQVLQPVSAELLVLDIWEVYQPGSVLDFPRRPPWSYEMSKEQLMSQEERSFQEYLGKIHGAYTSEKLSYFEHNLETWRQLWRVLEMSDIVLLITDIRHPVVNFPPALYEYVTGELGLALVLVLNKVDLAPPALVVAWKHYFHQHYPQLHIVLFTSFPRDPRTPQDPSSVLKKSRRRGRGWTRALGPEQLLRACEAITAGKVDLSSWREKIARDVAGATWGNGSGEEEEEEDGPAVLVEQQTDSAMEPTGPVRERYKDGVVTIGCVGFPNVGKSSLINGLVGRKVVSVSRTPGHTRYFQTYFLTPSVKLCDCPGLIFPSLLPRQLQVLAGVYPIAQIQEPYTAVGYLASRIPVQALLHLRHPEAEDPSAEHPWCAWDICEAWAEKRGYKTAKAARNDVYRAANSLLRLALDGRLSLCFQPPGYSEQKGTWESHPETMELVVLQGRVGPAGDEEEEEEELSSSCEEEGEEDRDADEEGEGDEDTPTSAPGSSLAARNPYALLGEDEC</sequence>
<proteinExistence type="predicted"/>
<dbReference type="Proteomes" id="UP000694561">
    <property type="component" value="Unplaced"/>
</dbReference>
<keyword evidence="9" id="KW-1185">Reference proteome</keyword>
<feature type="compositionally biased region" description="Basic residues" evidence="6">
    <location>
        <begin position="1"/>
        <end position="14"/>
    </location>
</feature>
<keyword evidence="3" id="KW-0342">GTP-binding</keyword>
<dbReference type="GO" id="GO:0003924">
    <property type="term" value="F:GTPase activity"/>
    <property type="evidence" value="ECO:0007669"/>
    <property type="project" value="InterPro"/>
</dbReference>
<feature type="domain" description="CP-type G" evidence="7">
    <location>
        <begin position="178"/>
        <end position="418"/>
    </location>
</feature>
<keyword evidence="1" id="KW-0597">Phosphoprotein</keyword>
<evidence type="ECO:0000256" key="6">
    <source>
        <dbReference type="SAM" id="MobiDB-lite"/>
    </source>
</evidence>
<dbReference type="InterPro" id="IPR027417">
    <property type="entry name" value="P-loop_NTPase"/>
</dbReference>
<dbReference type="OrthoDB" id="391988at2759"/>
<gene>
    <name evidence="8" type="primary">GNL1</name>
</gene>
<evidence type="ECO:0000256" key="1">
    <source>
        <dbReference type="ARBA" id="ARBA00022553"/>
    </source>
</evidence>
<dbReference type="Ensembl" id="ENSMMNT00015016665.1">
    <property type="protein sequence ID" value="ENSMMNP00015015211.1"/>
    <property type="gene ID" value="ENSMMNG00015011200.1"/>
</dbReference>
<dbReference type="PROSITE" id="PS51721">
    <property type="entry name" value="G_CP"/>
    <property type="match status" value="1"/>
</dbReference>
<keyword evidence="2" id="KW-0547">Nucleotide-binding</keyword>
<reference evidence="8" key="1">
    <citation type="submission" date="2025-08" db="UniProtKB">
        <authorList>
            <consortium name="Ensembl"/>
        </authorList>
    </citation>
    <scope>IDENTIFICATION</scope>
</reference>
<dbReference type="CTD" id="2794"/>
<reference evidence="8" key="2">
    <citation type="submission" date="2025-09" db="UniProtKB">
        <authorList>
            <consortium name="Ensembl"/>
        </authorList>
    </citation>
    <scope>IDENTIFICATION</scope>
</reference>
<feature type="compositionally biased region" description="Basic and acidic residues" evidence="6">
    <location>
        <begin position="15"/>
        <end position="26"/>
    </location>
</feature>
<protein>
    <recommendedName>
        <fullName evidence="5">Guanine nucleotide-binding protein-like 1</fullName>
    </recommendedName>
</protein>
<feature type="region of interest" description="Disordered" evidence="6">
    <location>
        <begin position="547"/>
        <end position="606"/>
    </location>
</feature>